<dbReference type="InterPro" id="IPR058317">
    <property type="entry name" value="DUF8004"/>
</dbReference>
<dbReference type="PANTHER" id="PTHR39601:SF1">
    <property type="entry name" value="CHORIOGENIN HMINOR"/>
    <property type="match status" value="1"/>
</dbReference>
<dbReference type="PANTHER" id="PTHR39601">
    <property type="entry name" value="CHORIOGENIN HMINOR"/>
    <property type="match status" value="1"/>
</dbReference>
<keyword evidence="4" id="KW-1185">Reference proteome</keyword>
<name>A0A6A6ENT9_9PEZI</name>
<feature type="region of interest" description="Disordered" evidence="1">
    <location>
        <begin position="986"/>
        <end position="1021"/>
    </location>
</feature>
<reference evidence="3" key="1">
    <citation type="journal article" date="2020" name="Stud. Mycol.">
        <title>101 Dothideomycetes genomes: a test case for predicting lifestyles and emergence of pathogens.</title>
        <authorList>
            <person name="Haridas S."/>
            <person name="Albert R."/>
            <person name="Binder M."/>
            <person name="Bloem J."/>
            <person name="Labutti K."/>
            <person name="Salamov A."/>
            <person name="Andreopoulos B."/>
            <person name="Baker S."/>
            <person name="Barry K."/>
            <person name="Bills G."/>
            <person name="Bluhm B."/>
            <person name="Cannon C."/>
            <person name="Castanera R."/>
            <person name="Culley D."/>
            <person name="Daum C."/>
            <person name="Ezra D."/>
            <person name="Gonzalez J."/>
            <person name="Henrissat B."/>
            <person name="Kuo A."/>
            <person name="Liang C."/>
            <person name="Lipzen A."/>
            <person name="Lutzoni F."/>
            <person name="Magnuson J."/>
            <person name="Mondo S."/>
            <person name="Nolan M."/>
            <person name="Ohm R."/>
            <person name="Pangilinan J."/>
            <person name="Park H.-J."/>
            <person name="Ramirez L."/>
            <person name="Alfaro M."/>
            <person name="Sun H."/>
            <person name="Tritt A."/>
            <person name="Yoshinaga Y."/>
            <person name="Zwiers L.-H."/>
            <person name="Turgeon B."/>
            <person name="Goodwin S."/>
            <person name="Spatafora J."/>
            <person name="Crous P."/>
            <person name="Grigoriev I."/>
        </authorList>
    </citation>
    <scope>NUCLEOTIDE SEQUENCE</scope>
    <source>
        <strain evidence="3">CBS 207.26</strain>
    </source>
</reference>
<proteinExistence type="predicted"/>
<accession>A0A6A6ENT9</accession>
<gene>
    <name evidence="3" type="ORF">K469DRAFT_621120</name>
</gene>
<feature type="compositionally biased region" description="Low complexity" evidence="1">
    <location>
        <begin position="842"/>
        <end position="852"/>
    </location>
</feature>
<evidence type="ECO:0000313" key="3">
    <source>
        <dbReference type="EMBL" id="KAF2192632.1"/>
    </source>
</evidence>
<feature type="region of interest" description="Disordered" evidence="1">
    <location>
        <begin position="762"/>
        <end position="857"/>
    </location>
</feature>
<dbReference type="OrthoDB" id="4114825at2759"/>
<organism evidence="3 4">
    <name type="scientific">Zopfia rhizophila CBS 207.26</name>
    <dbReference type="NCBI Taxonomy" id="1314779"/>
    <lineage>
        <taxon>Eukaryota</taxon>
        <taxon>Fungi</taxon>
        <taxon>Dikarya</taxon>
        <taxon>Ascomycota</taxon>
        <taxon>Pezizomycotina</taxon>
        <taxon>Dothideomycetes</taxon>
        <taxon>Dothideomycetes incertae sedis</taxon>
        <taxon>Zopfiaceae</taxon>
        <taxon>Zopfia</taxon>
    </lineage>
</organism>
<dbReference type="Pfam" id="PF26013">
    <property type="entry name" value="DUF8004"/>
    <property type="match status" value="1"/>
</dbReference>
<evidence type="ECO:0000259" key="2">
    <source>
        <dbReference type="Pfam" id="PF26013"/>
    </source>
</evidence>
<feature type="compositionally biased region" description="Low complexity" evidence="1">
    <location>
        <begin position="786"/>
        <end position="809"/>
    </location>
</feature>
<dbReference type="EMBL" id="ML994615">
    <property type="protein sequence ID" value="KAF2192632.1"/>
    <property type="molecule type" value="Genomic_DNA"/>
</dbReference>
<dbReference type="Proteomes" id="UP000800200">
    <property type="component" value="Unassembled WGS sequence"/>
</dbReference>
<feature type="region of interest" description="Disordered" evidence="1">
    <location>
        <begin position="687"/>
        <end position="726"/>
    </location>
</feature>
<feature type="domain" description="DUF8004" evidence="2">
    <location>
        <begin position="231"/>
        <end position="322"/>
    </location>
</feature>
<feature type="compositionally biased region" description="Basic residues" evidence="1">
    <location>
        <begin position="1008"/>
        <end position="1021"/>
    </location>
</feature>
<evidence type="ECO:0000313" key="4">
    <source>
        <dbReference type="Proteomes" id="UP000800200"/>
    </source>
</evidence>
<sequence length="1021" mass="113352">MTSALLWGSAKSTAKRPSLVAEDGRFLKLLESPSAIRFPRDHTSGDTSNNINLIKRPFSCSTAMRNPTRAARVKRWAGLTRKVTDWDGLRRDSELWFDNGDCLIHLYSYGQSRRGPSFRVPSEALRQSKCGAMFSLCFAQMTPGSGSNIQTSSRVSSRFATPVSRTSTCELYIPAPEDASKEASFQWHITTRNFFAFIFRKPLVGNHLGKALVDLQERMRLFRSGQINNYEDFLEYAENQGYRGFVNCADYALAMLYYAEHYQLRDVWVDAFVHCVGMNDSLSRSTEFEPISRVTKALITRAYLEMDIHLGHVMVALSNFLEDDMSPTFLGLGDGARAHLDRFRSFLHSFYVEKFGYWPPPKGSAFSKTLYRSMYFDFQNLYDYLVDMESTDDISSQKPASGGICVLQNVQAFDKRRDFTPLPHPMPLLPEYSAPNRKTQSQKTLRSFTLGSKQAKTDRYMTTRAALTAATNTRDVSVTGSLLVKEYMRFERQCALNQREEKVSMADARKVRWLLIYGVLQYLISAIRAPKEVRDTEKPCYPLCCLVAGTLPWQMRTKVLNSPAIPSVNVPDTINAYLSETSCEVSNELTPGAPKLVTIQPDCATEDYFTHTNPKSTPMTSRPVSVEVPGPLRISSPISRSTSTRSFKHLSLSALSSRRNSVIVKAPSRPYCEIIVHGYGNGLNETIIDPPSQAVSRSESPNRSKRFSTLPDGAGPHTSWFRSPTPDYIGCSRRPSKLELNLSDVHEQIRTPVMESFQIDQLVSPTTSNESHDSPASSNSTTSVHSAVWSDEASSASSKSSISAEPSDSTCKNIEDSGLLGGFVPVDTTPTSTPKKPKKPSSSKTTSPATPTRRGEFRFNFNESPNERETEVMHLTESPVSIGSDSMIGVAISAPSPPLLPATAFPFDILPVFDETPKLLVKSFSTDSLATLKSTKPRTHGRNESVMDIFAALSLKSAEPGVPQGRSASEVSREIEAAIPPPILKASKVKAPQAKVGKAADEEERGGKEKRKSFGIYLRRK</sequence>
<evidence type="ECO:0000256" key="1">
    <source>
        <dbReference type="SAM" id="MobiDB-lite"/>
    </source>
</evidence>
<dbReference type="AlphaFoldDB" id="A0A6A6ENT9"/>
<protein>
    <recommendedName>
        <fullName evidence="2">DUF8004 domain-containing protein</fullName>
    </recommendedName>
</protein>
<feature type="compositionally biased region" description="Polar residues" evidence="1">
    <location>
        <begin position="762"/>
        <end position="785"/>
    </location>
</feature>